<dbReference type="CTD" id="38145"/>
<dbReference type="SMART" id="SM00054">
    <property type="entry name" value="EFh"/>
    <property type="match status" value="5"/>
</dbReference>
<dbReference type="AlphaFoldDB" id="A0A6P6XZ37"/>
<comment type="subcellular location">
    <subcellularLocation>
        <location evidence="1">Endoplasmic reticulum lumen</location>
    </subcellularLocation>
</comment>
<dbReference type="OMA" id="FEADVDH"/>
<evidence type="ECO:0000256" key="2">
    <source>
        <dbReference type="ARBA" id="ARBA00022723"/>
    </source>
</evidence>
<keyword evidence="8" id="KW-0143">Chaperone</keyword>
<dbReference type="RefSeq" id="XP_027198141.1">
    <property type="nucleotide sequence ID" value="XM_027342340.1"/>
</dbReference>
<dbReference type="Proteomes" id="UP000515146">
    <property type="component" value="Unplaced"/>
</dbReference>
<keyword evidence="2" id="KW-0479">Metal-binding</keyword>
<evidence type="ECO:0000313" key="13">
    <source>
        <dbReference type="RefSeq" id="XP_027198141.1"/>
    </source>
</evidence>
<dbReference type="Gene3D" id="1.10.238.10">
    <property type="entry name" value="EF-hand"/>
    <property type="match status" value="2"/>
</dbReference>
<evidence type="ECO:0000256" key="9">
    <source>
        <dbReference type="ARBA" id="ARBA00056975"/>
    </source>
</evidence>
<dbReference type="CDD" id="cd16226">
    <property type="entry name" value="EFh_CREC_Calumenin_like"/>
    <property type="match status" value="1"/>
</dbReference>
<keyword evidence="6" id="KW-0106">Calcium</keyword>
<dbReference type="Pfam" id="PF13202">
    <property type="entry name" value="EF-hand_5"/>
    <property type="match status" value="2"/>
</dbReference>
<dbReference type="GeneID" id="113792453"/>
<dbReference type="Pfam" id="PF13833">
    <property type="entry name" value="EF-hand_8"/>
    <property type="match status" value="1"/>
</dbReference>
<proteinExistence type="predicted"/>
<dbReference type="GO" id="GO:0015031">
    <property type="term" value="P:protein transport"/>
    <property type="evidence" value="ECO:0007669"/>
    <property type="project" value="UniProtKB-ARBA"/>
</dbReference>
<dbReference type="KEGG" id="dpte:113792453"/>
<dbReference type="PANTHER" id="PTHR10827">
    <property type="entry name" value="RETICULOCALBIN"/>
    <property type="match status" value="1"/>
</dbReference>
<dbReference type="PROSITE" id="PS50222">
    <property type="entry name" value="EF_HAND_2"/>
    <property type="match status" value="4"/>
</dbReference>
<organism evidence="12 13">
    <name type="scientific">Dermatophagoides pteronyssinus</name>
    <name type="common">European house dust mite</name>
    <dbReference type="NCBI Taxonomy" id="6956"/>
    <lineage>
        <taxon>Eukaryota</taxon>
        <taxon>Metazoa</taxon>
        <taxon>Ecdysozoa</taxon>
        <taxon>Arthropoda</taxon>
        <taxon>Chelicerata</taxon>
        <taxon>Arachnida</taxon>
        <taxon>Acari</taxon>
        <taxon>Acariformes</taxon>
        <taxon>Sarcoptiformes</taxon>
        <taxon>Astigmata</taxon>
        <taxon>Psoroptidia</taxon>
        <taxon>Analgoidea</taxon>
        <taxon>Pyroglyphidae</taxon>
        <taxon>Dermatophagoidinae</taxon>
        <taxon>Dermatophagoides</taxon>
    </lineage>
</organism>
<protein>
    <recommendedName>
        <fullName evidence="11">Reticulocalbin-3</fullName>
    </recommendedName>
</protein>
<gene>
    <name evidence="13" type="primary">LOC113792453</name>
</gene>
<dbReference type="FunCoup" id="A0A6P6XZ37">
    <property type="interactions" value="1186"/>
</dbReference>
<evidence type="ECO:0000313" key="12">
    <source>
        <dbReference type="Proteomes" id="UP000515146"/>
    </source>
</evidence>
<dbReference type="InParanoid" id="A0A6P6XZ37"/>
<keyword evidence="3" id="KW-0732">Signal</keyword>
<dbReference type="GO" id="GO:0005509">
    <property type="term" value="F:calcium ion binding"/>
    <property type="evidence" value="ECO:0007669"/>
    <property type="project" value="InterPro"/>
</dbReference>
<accession>A0A6P6XZ37</accession>
<keyword evidence="12" id="KW-1185">Reference proteome</keyword>
<keyword evidence="4" id="KW-0677">Repeat</keyword>
<keyword evidence="5" id="KW-0256">Endoplasmic reticulum</keyword>
<name>A0A6P6XZ37_DERPT</name>
<comment type="subunit">
    <text evidence="10">Interacts with PCSK6 (immature form including the propeptide); probably involved in the maturation and the secretion of PCSK6.</text>
</comment>
<comment type="function">
    <text evidence="9">Probable molecular chaperone assisting protein biosynthesis and transport in the endoplasmic reticulum. Required for the proper biosynthesis and transport of pulmonary surfactant-associated protein A/SP-A, pulmonary surfactant-associated protein D/SP-D and the lipid transporter ABCA3. By regulating both the proper expression and the degradation through the endoplasmic reticulum-associated protein degradation pathway of these proteins plays a crucial role in pulmonary surfactant homeostasis. Has an anti-fibrotic activity by negatively regulating the secretion of type I and type III collagens. This calcium-binding protein also transiently associates with immature PCSK6 and regulates its secretion.</text>
</comment>
<dbReference type="OrthoDB" id="293868at2759"/>
<dbReference type="PROSITE" id="PS00018">
    <property type="entry name" value="EF_HAND_1"/>
    <property type="match status" value="5"/>
</dbReference>
<evidence type="ECO:0000256" key="7">
    <source>
        <dbReference type="ARBA" id="ARBA00023180"/>
    </source>
</evidence>
<sequence length="349" mass="41219">MFNMRTLSNVILLIIIISIVYGLAIPDKKQHHHNSNSRIIKKQLSDEEHYQDIEHDDGLHEQQHNRDFDHEAFLGSTDEADEFDQLSPEESRSRLSIIIDKIDTNRDGNVTELELKNWIQQSQKRYIYEDVDRQWQVHTDNDQTIKKLSWERFRNKTYGFLDEIGDNPKRTIDDMKTYHDMLRRDERRWSMADIDGDKTLDRDEFILFLHPEESEKMYDVVVDETLEDVDRDGDGKISESEYISDMYSAEDSSSSSSSNIPEWVQREREQFHTYRDKNGDGFLDRNEIREWIVPANYDHADAEAKHLIYEADTNKDGILSHDEILDNYDVFVGSQATDFGDALTRHDEF</sequence>
<dbReference type="PANTHER" id="PTHR10827:SF52">
    <property type="entry name" value="IP16409P"/>
    <property type="match status" value="1"/>
</dbReference>
<keyword evidence="7" id="KW-0325">Glycoprotein</keyword>
<dbReference type="InterPro" id="IPR018247">
    <property type="entry name" value="EF_Hand_1_Ca_BS"/>
</dbReference>
<dbReference type="FunFam" id="1.10.238.10:FF:000104">
    <property type="entry name" value="calumenin isoform X1"/>
    <property type="match status" value="1"/>
</dbReference>
<evidence type="ECO:0000256" key="4">
    <source>
        <dbReference type="ARBA" id="ARBA00022737"/>
    </source>
</evidence>
<dbReference type="Pfam" id="PF13499">
    <property type="entry name" value="EF-hand_7"/>
    <property type="match status" value="1"/>
</dbReference>
<dbReference type="InterPro" id="IPR011992">
    <property type="entry name" value="EF-hand-dom_pair"/>
</dbReference>
<evidence type="ECO:0000256" key="1">
    <source>
        <dbReference type="ARBA" id="ARBA00004319"/>
    </source>
</evidence>
<dbReference type="InterPro" id="IPR002048">
    <property type="entry name" value="EF_hand_dom"/>
</dbReference>
<evidence type="ECO:0000256" key="5">
    <source>
        <dbReference type="ARBA" id="ARBA00022824"/>
    </source>
</evidence>
<evidence type="ECO:0000256" key="10">
    <source>
        <dbReference type="ARBA" id="ARBA00063143"/>
    </source>
</evidence>
<evidence type="ECO:0000256" key="11">
    <source>
        <dbReference type="ARBA" id="ARBA00072696"/>
    </source>
</evidence>
<reference evidence="13" key="1">
    <citation type="submission" date="2025-08" db="UniProtKB">
        <authorList>
            <consortium name="RefSeq"/>
        </authorList>
    </citation>
    <scope>IDENTIFICATION</scope>
    <source>
        <strain evidence="13">Airmid</strain>
    </source>
</reference>
<evidence type="ECO:0000256" key="6">
    <source>
        <dbReference type="ARBA" id="ARBA00022837"/>
    </source>
</evidence>
<dbReference type="FunFam" id="1.10.238.10:FF:000090">
    <property type="entry name" value="calumenin isoform X2"/>
    <property type="match status" value="1"/>
</dbReference>
<evidence type="ECO:0000256" key="3">
    <source>
        <dbReference type="ARBA" id="ARBA00022729"/>
    </source>
</evidence>
<dbReference type="SUPFAM" id="SSF47473">
    <property type="entry name" value="EF-hand"/>
    <property type="match status" value="2"/>
</dbReference>
<dbReference type="GO" id="GO:0005788">
    <property type="term" value="C:endoplasmic reticulum lumen"/>
    <property type="evidence" value="ECO:0007669"/>
    <property type="project" value="UniProtKB-SubCell"/>
</dbReference>
<evidence type="ECO:0000256" key="8">
    <source>
        <dbReference type="ARBA" id="ARBA00023186"/>
    </source>
</evidence>